<reference evidence="2 3" key="1">
    <citation type="journal article" date="2018" name="Nat. Ecol. Evol.">
        <title>Pezizomycetes genomes reveal the molecular basis of ectomycorrhizal truffle lifestyle.</title>
        <authorList>
            <person name="Murat C."/>
            <person name="Payen T."/>
            <person name="Noel B."/>
            <person name="Kuo A."/>
            <person name="Morin E."/>
            <person name="Chen J."/>
            <person name="Kohler A."/>
            <person name="Krizsan K."/>
            <person name="Balestrini R."/>
            <person name="Da Silva C."/>
            <person name="Montanini B."/>
            <person name="Hainaut M."/>
            <person name="Levati E."/>
            <person name="Barry K.W."/>
            <person name="Belfiori B."/>
            <person name="Cichocki N."/>
            <person name="Clum A."/>
            <person name="Dockter R.B."/>
            <person name="Fauchery L."/>
            <person name="Guy J."/>
            <person name="Iotti M."/>
            <person name="Le Tacon F."/>
            <person name="Lindquist E.A."/>
            <person name="Lipzen A."/>
            <person name="Malagnac F."/>
            <person name="Mello A."/>
            <person name="Molinier V."/>
            <person name="Miyauchi S."/>
            <person name="Poulain J."/>
            <person name="Riccioni C."/>
            <person name="Rubini A."/>
            <person name="Sitrit Y."/>
            <person name="Splivallo R."/>
            <person name="Traeger S."/>
            <person name="Wang M."/>
            <person name="Zifcakova L."/>
            <person name="Wipf D."/>
            <person name="Zambonelli A."/>
            <person name="Paolocci F."/>
            <person name="Nowrousian M."/>
            <person name="Ottonello S."/>
            <person name="Baldrian P."/>
            <person name="Spatafora J.W."/>
            <person name="Henrissat B."/>
            <person name="Nagy L.G."/>
            <person name="Aury J.M."/>
            <person name="Wincker P."/>
            <person name="Grigoriev I.V."/>
            <person name="Bonfante P."/>
            <person name="Martin F.M."/>
        </authorList>
    </citation>
    <scope>NUCLEOTIDE SEQUENCE [LARGE SCALE GENOMIC DNA]</scope>
    <source>
        <strain evidence="2 3">RN42</strain>
    </source>
</reference>
<feature type="compositionally biased region" description="Basic residues" evidence="1">
    <location>
        <begin position="721"/>
        <end position="734"/>
    </location>
</feature>
<accession>A0A3N4INF6</accession>
<evidence type="ECO:0000313" key="2">
    <source>
        <dbReference type="EMBL" id="RPA86957.1"/>
    </source>
</evidence>
<sequence length="1304" mass="145720">MKRLLTITAPEVDAEDQSDEEDDEPDEEDAEPDETGPEYYESFEEELPGYQVEAPGSPAFMSKDQSQKHAVDADRYDNKHKTKTEKEMDDRSLMPPPPVVPLRVSKLPKPRIAAVRAEVVRYLDDFETVGEPFIVSLSKCRTLRSFVTNVENGSSEPIDINRNYLLYISVSDVDMEQDMHNPRWHLLKDVKDIVDMFNSECKGGGIYLTQVAVEDLNQTEFDYIDLKFVDLYSYVYIKDPPEFKERFDPFTEQELSVLRFKVSSSSRKGRLRPLVKGEPLRLEEVKTYRWQLMEDMEREGEAGDIDEVLQREREMSVLTFLPSAIRGHRHTQIQSTPSRGFRHFSRVTSEHIPAANVPQEHVHLPIGQPPPAAEVTRRSVTPPRTTPVPLTGRSGRRRSAMSTEKEAAILRSYRDHLGSNELPPDPVFLWPAKSSSRTISPFRYPTEFTPKVDTWSILQHHRDGAPPTSPIESFEAMMARKYQISPDPAPERTEKNKPNAASVSSSRPSEKSKPQAVPAQDHDQSPVLFSVRTDTISLPTLRSIWEYLCHGNPISETARIEEVLPIVLRGLEQHPNPVEIYDYWHIRAWIRRFPGPQCNWTERLPGETNFRYLPYELLFGRPTGTPPAMLTLVPGTSKEDRDRYMQAHLAEQAARKAEKERQKLAKVPPVDVQEVKWSEIKHKYPPVARKERAGTYIKTEPTGNPIEIASDEEESNSKPQTRGRGKQTKAKGKPVRIELDDSVVDSADDITEKKQAAPVSSRNRKAQPRKQQEIDDEPVDSDDAIMQRQKRLPREEDTDTGKPPPPKRRRADKSVPVADKTVPTFEVVVDKPRVSKGGKKPAKRKAKTPTPVEESSPSEESSGEETDEAQGSSGESEEDIPEKVPVRKNKVAPASSCNTSAPKAAPKPASKATGRTSEPAGKPPAQTANKTTAKSSTNAKESAAKSTQGSVSNLRSGAIVKQATGSTTKASSKTSTSKPAPSSTSRRKLLIQDTERMSEDREFVANMFKTGVVRRRETRVNGPSLVVRLNISPKALRRFYKEYSVMRTTSKVKPARPPTKKAHERNTRNAARINTVLQTPAPGDRSSLANGPPSGPGYLDPVELPTPDVVYRLLNFPEQKNKWTNLMWAKSAAIIEKLKSANNPGELRYFDWATHCWNATKELMIQESMKRPSAKRASNARSTHTVNTANHTAPPHYSATPPPARTPTPLTSDVIVLDATQTHRTPVGKYVEPKKATAASRAQKQAPSRSKGAPPKKKAAASTSKKSKPQPAEDTSVSSNEEETAPSANDRKQPGRKVKGKQGK</sequence>
<name>A0A3N4INF6_ASCIM</name>
<feature type="compositionally biased region" description="Polar residues" evidence="1">
    <location>
        <begin position="1179"/>
        <end position="1191"/>
    </location>
</feature>
<feature type="compositionally biased region" description="Basic residues" evidence="1">
    <location>
        <begin position="834"/>
        <end position="847"/>
    </location>
</feature>
<keyword evidence="3" id="KW-1185">Reference proteome</keyword>
<feature type="compositionally biased region" description="Low complexity" evidence="1">
    <location>
        <begin position="966"/>
        <end position="984"/>
    </location>
</feature>
<organism evidence="2 3">
    <name type="scientific">Ascobolus immersus RN42</name>
    <dbReference type="NCBI Taxonomy" id="1160509"/>
    <lineage>
        <taxon>Eukaryota</taxon>
        <taxon>Fungi</taxon>
        <taxon>Dikarya</taxon>
        <taxon>Ascomycota</taxon>
        <taxon>Pezizomycotina</taxon>
        <taxon>Pezizomycetes</taxon>
        <taxon>Pezizales</taxon>
        <taxon>Ascobolaceae</taxon>
        <taxon>Ascobolus</taxon>
    </lineage>
</organism>
<feature type="compositionally biased region" description="Low complexity" evidence="1">
    <location>
        <begin position="378"/>
        <end position="389"/>
    </location>
</feature>
<feature type="region of interest" description="Disordered" evidence="1">
    <location>
        <begin position="486"/>
        <end position="528"/>
    </location>
</feature>
<feature type="compositionally biased region" description="Low complexity" evidence="1">
    <location>
        <begin position="900"/>
        <end position="912"/>
    </location>
</feature>
<feature type="region of interest" description="Disordered" evidence="1">
    <location>
        <begin position="1050"/>
        <end position="1101"/>
    </location>
</feature>
<feature type="compositionally biased region" description="Basic residues" evidence="1">
    <location>
        <begin position="1294"/>
        <end position="1304"/>
    </location>
</feature>
<feature type="region of interest" description="Disordered" evidence="1">
    <location>
        <begin position="1"/>
        <end position="102"/>
    </location>
</feature>
<evidence type="ECO:0000313" key="3">
    <source>
        <dbReference type="Proteomes" id="UP000275078"/>
    </source>
</evidence>
<feature type="compositionally biased region" description="Acidic residues" evidence="1">
    <location>
        <begin position="12"/>
        <end position="47"/>
    </location>
</feature>
<feature type="compositionally biased region" description="Acidic residues" evidence="1">
    <location>
        <begin position="740"/>
        <end position="749"/>
    </location>
</feature>
<evidence type="ECO:0000256" key="1">
    <source>
        <dbReference type="SAM" id="MobiDB-lite"/>
    </source>
</evidence>
<protein>
    <submittedName>
        <fullName evidence="2">Uncharacterized protein</fullName>
    </submittedName>
</protein>
<proteinExistence type="predicted"/>
<dbReference type="Proteomes" id="UP000275078">
    <property type="component" value="Unassembled WGS sequence"/>
</dbReference>
<feature type="region of interest" description="Disordered" evidence="1">
    <location>
        <begin position="692"/>
        <end position="994"/>
    </location>
</feature>
<feature type="compositionally biased region" description="Acidic residues" evidence="1">
    <location>
        <begin position="774"/>
        <end position="783"/>
    </location>
</feature>
<feature type="compositionally biased region" description="Low complexity" evidence="1">
    <location>
        <begin position="848"/>
        <end position="860"/>
    </location>
</feature>
<feature type="compositionally biased region" description="Low complexity" evidence="1">
    <location>
        <begin position="1260"/>
        <end position="1272"/>
    </location>
</feature>
<gene>
    <name evidence="2" type="ORF">BJ508DRAFT_301754</name>
</gene>
<feature type="compositionally biased region" description="Basic and acidic residues" evidence="1">
    <location>
        <begin position="65"/>
        <end position="92"/>
    </location>
</feature>
<dbReference type="EMBL" id="ML119648">
    <property type="protein sequence ID" value="RPA86957.1"/>
    <property type="molecule type" value="Genomic_DNA"/>
</dbReference>
<feature type="compositionally biased region" description="Polar residues" evidence="1">
    <location>
        <begin position="926"/>
        <end position="955"/>
    </location>
</feature>
<feature type="region of interest" description="Disordered" evidence="1">
    <location>
        <begin position="1169"/>
        <end position="1304"/>
    </location>
</feature>
<feature type="region of interest" description="Disordered" evidence="1">
    <location>
        <begin position="372"/>
        <end position="402"/>
    </location>
</feature>